<protein>
    <submittedName>
        <fullName evidence="3">DUF2813 domain-containing protein</fullName>
    </submittedName>
</protein>
<dbReference type="PANTHER" id="PTHR43581:SF2">
    <property type="entry name" value="EXCINUCLEASE ATPASE SUBUNIT"/>
    <property type="match status" value="1"/>
</dbReference>
<accession>A0AAQ2D7Z9</accession>
<dbReference type="GO" id="GO:0016887">
    <property type="term" value="F:ATP hydrolysis activity"/>
    <property type="evidence" value="ECO:0007669"/>
    <property type="project" value="InterPro"/>
</dbReference>
<dbReference type="GO" id="GO:0005524">
    <property type="term" value="F:ATP binding"/>
    <property type="evidence" value="ECO:0007669"/>
    <property type="project" value="InterPro"/>
</dbReference>
<dbReference type="Pfam" id="PF13304">
    <property type="entry name" value="AAA_21"/>
    <property type="match status" value="1"/>
</dbReference>
<name>A0AAQ2D7Z9_9PSED</name>
<dbReference type="AlphaFoldDB" id="A0AAQ2D7Z9"/>
<dbReference type="Gene3D" id="3.40.50.300">
    <property type="entry name" value="P-loop containing nucleotide triphosphate hydrolases"/>
    <property type="match status" value="2"/>
</dbReference>
<organism evidence="3 4">
    <name type="scientific">Pseudomonas atacamensis</name>
    <dbReference type="NCBI Taxonomy" id="2565368"/>
    <lineage>
        <taxon>Bacteria</taxon>
        <taxon>Pseudomonadati</taxon>
        <taxon>Pseudomonadota</taxon>
        <taxon>Gammaproteobacteria</taxon>
        <taxon>Pseudomonadales</taxon>
        <taxon>Pseudomonadaceae</taxon>
        <taxon>Pseudomonas</taxon>
    </lineage>
</organism>
<feature type="domain" description="Endonuclease GajA/Old nuclease/RecF-like AAA" evidence="1">
    <location>
        <begin position="1"/>
        <end position="48"/>
    </location>
</feature>
<dbReference type="PANTHER" id="PTHR43581">
    <property type="entry name" value="ATP/GTP PHOSPHATASE"/>
    <property type="match status" value="1"/>
</dbReference>
<dbReference type="InterPro" id="IPR027417">
    <property type="entry name" value="P-loop_NTPase"/>
</dbReference>
<reference evidence="3 4" key="1">
    <citation type="submission" date="2019-04" db="EMBL/GenBank/DDBJ databases">
        <title>Draft genome sequence of Pseudomonas sp. M7D1 isolated from rhizosphere of plant the flowery desert.</title>
        <authorList>
            <person name="Poblete-Morales M."/>
            <person name="Plaza N."/>
            <person name="Corsini G."/>
            <person name="Silva E."/>
        </authorList>
    </citation>
    <scope>NUCLEOTIDE SEQUENCE [LARGE SCALE GENOMIC DNA]</scope>
    <source>
        <strain evidence="3 4">M7D1</strain>
    </source>
</reference>
<comment type="caution">
    <text evidence="3">The sequence shown here is derived from an EMBL/GenBank/DDBJ whole genome shotgun (WGS) entry which is preliminary data.</text>
</comment>
<evidence type="ECO:0000313" key="4">
    <source>
        <dbReference type="Proteomes" id="UP000310574"/>
    </source>
</evidence>
<dbReference type="InterPro" id="IPR003959">
    <property type="entry name" value="ATPase_AAA_core"/>
</dbReference>
<evidence type="ECO:0000259" key="2">
    <source>
        <dbReference type="Pfam" id="PF13304"/>
    </source>
</evidence>
<dbReference type="Pfam" id="PF13175">
    <property type="entry name" value="AAA_15"/>
    <property type="match status" value="1"/>
</dbReference>
<feature type="domain" description="ATPase AAA-type core" evidence="2">
    <location>
        <begin position="263"/>
        <end position="362"/>
    </location>
</feature>
<dbReference type="SUPFAM" id="SSF52540">
    <property type="entry name" value="P-loop containing nucleoside triphosphate hydrolases"/>
    <property type="match status" value="1"/>
</dbReference>
<dbReference type="RefSeq" id="WP_136494119.1">
    <property type="nucleotide sequence ID" value="NZ_JAZKJW010000008.1"/>
</dbReference>
<dbReference type="Proteomes" id="UP000310574">
    <property type="component" value="Unassembled WGS sequence"/>
</dbReference>
<dbReference type="EMBL" id="SSBS01000008">
    <property type="protein sequence ID" value="THF26954.1"/>
    <property type="molecule type" value="Genomic_DNA"/>
</dbReference>
<proteinExistence type="predicted"/>
<evidence type="ECO:0000313" key="3">
    <source>
        <dbReference type="EMBL" id="THF26954.1"/>
    </source>
</evidence>
<dbReference type="InterPro" id="IPR041685">
    <property type="entry name" value="AAA_GajA/Old/RecF-like"/>
</dbReference>
<dbReference type="InterPro" id="IPR051396">
    <property type="entry name" value="Bact_Antivir_Def_Nuclease"/>
</dbReference>
<gene>
    <name evidence="3" type="ORF">E5170_26670</name>
</gene>
<evidence type="ECO:0000259" key="1">
    <source>
        <dbReference type="Pfam" id="PF13175"/>
    </source>
</evidence>
<sequence>MKIKHVSVTNYRGLECFDMRFEKDITIIVGENGSGKSSVVSAVKLLLWAYVKSYGKDVRRGTVPTIKAEDVLSKHGQQLYPCSIRAEPWFPEDNFFQREWDDIDEIHDADDFDVDEFALDWSEMYQISCSVNKSGGKCEWKNVSMVAYHAASKSMDAIWADLQKLTGQENDTPNLPVVAFYGTNRLWKKNAGQRSVHREIPRLAGYDGAVNVTTSFMGFSYFVGNLFSSVYAGLFDKNYATILWLGVRDTVKNVTGWKLILPRKGESELYFEQSGAGKLKLSQLGDGARGLIQMVGDLACRCALLNPHFGAKAAEKTDGIVLIDEIDLHLHPAWQQTIINDLKQAFPCVQFIVTTHSPQVLSTVRRDNIRILGRDSTSRVVAGKPYAQSYGEPAGDVLQGVMLVDPLPPVPERVELQNLTSLVEQGYYDKPEAVRLMTNLSQILGEKHPQLLRLQRSIFRQRALGQ</sequence>